<dbReference type="InterPro" id="IPR000523">
    <property type="entry name" value="Mg_chelatse_chII-like_cat_dom"/>
</dbReference>
<dbReference type="InterPro" id="IPR004482">
    <property type="entry name" value="Mg_chelat-rel"/>
</dbReference>
<dbReference type="SUPFAM" id="SSF54211">
    <property type="entry name" value="Ribosomal protein S5 domain 2-like"/>
    <property type="match status" value="1"/>
</dbReference>
<dbReference type="AlphaFoldDB" id="A0A1G8GIN4"/>
<dbReference type="InterPro" id="IPR027417">
    <property type="entry name" value="P-loop_NTPase"/>
</dbReference>
<dbReference type="Pfam" id="PF13541">
    <property type="entry name" value="ChlI"/>
    <property type="match status" value="1"/>
</dbReference>
<feature type="domain" description="AAA+ ATPase" evidence="2">
    <location>
        <begin position="217"/>
        <end position="397"/>
    </location>
</feature>
<dbReference type="OrthoDB" id="9813147at2"/>
<gene>
    <name evidence="3" type="ORF">SAMN04489720_2949</name>
</gene>
<dbReference type="PANTHER" id="PTHR32039:SF7">
    <property type="entry name" value="COMPETENCE PROTEIN COMM"/>
    <property type="match status" value="1"/>
</dbReference>
<dbReference type="Pfam" id="PF13335">
    <property type="entry name" value="Mg_chelatase_C"/>
    <property type="match status" value="1"/>
</dbReference>
<accession>A0A1G8GIN4</accession>
<name>A0A1G8GIN4_9MICO</name>
<dbReference type="InterPro" id="IPR025158">
    <property type="entry name" value="Mg_chelat-rel_C"/>
</dbReference>
<protein>
    <submittedName>
        <fullName evidence="3">Magnesium chelatase family protein</fullName>
    </submittedName>
</protein>
<dbReference type="GO" id="GO:0005524">
    <property type="term" value="F:ATP binding"/>
    <property type="evidence" value="ECO:0007669"/>
    <property type="project" value="InterPro"/>
</dbReference>
<dbReference type="PANTHER" id="PTHR32039">
    <property type="entry name" value="MAGNESIUM-CHELATASE SUBUNIT CHLI"/>
    <property type="match status" value="1"/>
</dbReference>
<sequence length="509" mass="53540">MTAILRVVGAARTVALQGLAGRRVDVEVDVASGLPSVRVVGMPDAAIREAQHRTQSAIETSGFEFPSTRVVINLTPASLPKAGTHLDLPMAIAVLRAIGVVPPERDAALFGELGLDGRLQPLRGVLPLVRAAALDGAEEVLVPHANADEASLVEGVRVRAVASLREAAIALGAEVEPVPVEPATLRVPPETTRAVPDLADVIGNLHAVEALQVAAAGAHHMLMLGPPGAGKTMLASRLPGLLPELDVDQALDVASMRSLSGIACATLDRTPPFEAPHHSATAGALVGGGGALIRPGAVSRASHGVLFLDESPEFSRVVLDGLREPLESGVIEIHRASATAVFPAAFQLVLAANPCPCGHHGTGQCRCVPQQRRRYLGRLSGPLLDRVDLQVTVDRVRPVEAAMRADEPRTSTAVARERVAAARERAAHRLRGTPWRAMGQVDGPWLRRTHPLPPAVVGPLDDALARGAISMRGYDRTLRVACTVADLDDASVTREHVGRALFYRQGVPS</sequence>
<dbReference type="InterPro" id="IPR045006">
    <property type="entry name" value="CHLI-like"/>
</dbReference>
<dbReference type="InterPro" id="IPR014721">
    <property type="entry name" value="Ribsml_uS5_D2-typ_fold_subgr"/>
</dbReference>
<dbReference type="InterPro" id="IPR003593">
    <property type="entry name" value="AAA+_ATPase"/>
</dbReference>
<dbReference type="STRING" id="399736.SAMN04489720_2949"/>
<evidence type="ECO:0000313" key="4">
    <source>
        <dbReference type="Proteomes" id="UP000198822"/>
    </source>
</evidence>
<keyword evidence="4" id="KW-1185">Reference proteome</keyword>
<organism evidence="3 4">
    <name type="scientific">Agrococcus jejuensis</name>
    <dbReference type="NCBI Taxonomy" id="399736"/>
    <lineage>
        <taxon>Bacteria</taxon>
        <taxon>Bacillati</taxon>
        <taxon>Actinomycetota</taxon>
        <taxon>Actinomycetes</taxon>
        <taxon>Micrococcales</taxon>
        <taxon>Microbacteriaceae</taxon>
        <taxon>Agrococcus</taxon>
    </lineage>
</organism>
<dbReference type="Proteomes" id="UP000198822">
    <property type="component" value="Chromosome I"/>
</dbReference>
<evidence type="ECO:0000313" key="3">
    <source>
        <dbReference type="EMBL" id="SDH94191.1"/>
    </source>
</evidence>
<dbReference type="NCBIfam" id="TIGR00368">
    <property type="entry name" value="YifB family Mg chelatase-like AAA ATPase"/>
    <property type="match status" value="1"/>
</dbReference>
<dbReference type="RefSeq" id="WP_092506231.1">
    <property type="nucleotide sequence ID" value="NZ_LT629695.1"/>
</dbReference>
<dbReference type="EMBL" id="LT629695">
    <property type="protein sequence ID" value="SDH94191.1"/>
    <property type="molecule type" value="Genomic_DNA"/>
</dbReference>
<evidence type="ECO:0000256" key="1">
    <source>
        <dbReference type="ARBA" id="ARBA00006354"/>
    </source>
</evidence>
<dbReference type="SUPFAM" id="SSF52540">
    <property type="entry name" value="P-loop containing nucleoside triphosphate hydrolases"/>
    <property type="match status" value="1"/>
</dbReference>
<dbReference type="Pfam" id="PF01078">
    <property type="entry name" value="Mg_chelatase"/>
    <property type="match status" value="1"/>
</dbReference>
<dbReference type="Gene3D" id="3.30.230.10">
    <property type="match status" value="1"/>
</dbReference>
<dbReference type="SMART" id="SM00382">
    <property type="entry name" value="AAA"/>
    <property type="match status" value="1"/>
</dbReference>
<dbReference type="Gene3D" id="3.40.50.300">
    <property type="entry name" value="P-loop containing nucleotide triphosphate hydrolases"/>
    <property type="match status" value="1"/>
</dbReference>
<proteinExistence type="inferred from homology"/>
<evidence type="ECO:0000259" key="2">
    <source>
        <dbReference type="SMART" id="SM00382"/>
    </source>
</evidence>
<comment type="similarity">
    <text evidence="1">Belongs to the Mg-chelatase subunits D/I family. ComM subfamily.</text>
</comment>
<dbReference type="InterPro" id="IPR020568">
    <property type="entry name" value="Ribosomal_Su5_D2-typ_SF"/>
</dbReference>
<reference evidence="4" key="1">
    <citation type="submission" date="2016-10" db="EMBL/GenBank/DDBJ databases">
        <authorList>
            <person name="Varghese N."/>
            <person name="Submissions S."/>
        </authorList>
    </citation>
    <scope>NUCLEOTIDE SEQUENCE [LARGE SCALE GENOMIC DNA]</scope>
    <source>
        <strain evidence="4">DSM 22002</strain>
    </source>
</reference>